<accession>A0AAI8W170</accession>
<feature type="region of interest" description="Disordered" evidence="1">
    <location>
        <begin position="1"/>
        <end position="154"/>
    </location>
</feature>
<dbReference type="AlphaFoldDB" id="A0AAI8W170"/>
<comment type="caution">
    <text evidence="3">The sequence shown here is derived from an EMBL/GenBank/DDBJ whole genome shotgun (WGS) entry which is preliminary data.</text>
</comment>
<dbReference type="Proteomes" id="UP001296104">
    <property type="component" value="Unassembled WGS sequence"/>
</dbReference>
<feature type="compositionally biased region" description="Polar residues" evidence="1">
    <location>
        <begin position="78"/>
        <end position="92"/>
    </location>
</feature>
<name>A0AAI8W170_9PEZI</name>
<keyword evidence="4" id="KW-1185">Reference proteome</keyword>
<dbReference type="EMBL" id="CAVMBE010000001">
    <property type="protein sequence ID" value="CAK3769966.1"/>
    <property type="molecule type" value="Genomic_DNA"/>
</dbReference>
<evidence type="ECO:0000256" key="1">
    <source>
        <dbReference type="SAM" id="MobiDB-lite"/>
    </source>
</evidence>
<gene>
    <name evidence="3" type="ORF">LECACI_7A000419</name>
</gene>
<evidence type="ECO:0000313" key="4">
    <source>
        <dbReference type="Proteomes" id="UP001296104"/>
    </source>
</evidence>
<organism evidence="3 4">
    <name type="scientific">Lecanosticta acicola</name>
    <dbReference type="NCBI Taxonomy" id="111012"/>
    <lineage>
        <taxon>Eukaryota</taxon>
        <taxon>Fungi</taxon>
        <taxon>Dikarya</taxon>
        <taxon>Ascomycota</taxon>
        <taxon>Pezizomycotina</taxon>
        <taxon>Dothideomycetes</taxon>
        <taxon>Dothideomycetidae</taxon>
        <taxon>Mycosphaerellales</taxon>
        <taxon>Mycosphaerellaceae</taxon>
        <taxon>Lecanosticta</taxon>
    </lineage>
</organism>
<keyword evidence="2" id="KW-0472">Membrane</keyword>
<proteinExistence type="predicted"/>
<feature type="compositionally biased region" description="Acidic residues" evidence="1">
    <location>
        <begin position="29"/>
        <end position="39"/>
    </location>
</feature>
<feature type="transmembrane region" description="Helical" evidence="2">
    <location>
        <begin position="188"/>
        <end position="209"/>
    </location>
</feature>
<keyword evidence="2" id="KW-1133">Transmembrane helix</keyword>
<evidence type="ECO:0000256" key="2">
    <source>
        <dbReference type="SAM" id="Phobius"/>
    </source>
</evidence>
<keyword evidence="2" id="KW-0812">Transmembrane</keyword>
<protein>
    <submittedName>
        <fullName evidence="3">Unnamed protein product</fullName>
    </submittedName>
</protein>
<feature type="compositionally biased region" description="Polar residues" evidence="1">
    <location>
        <begin position="1"/>
        <end position="13"/>
    </location>
</feature>
<sequence length="561" mass="62644">MTRNWRSRPQLTESWDDMEDSAEDKSEIYDEDEERDEMGEEYRPRANGMKASMGDSRDLRRRSLRSSVESELVMPSSPDASPNRASSEQRASTPHMRLNQRSMTSDAGELRRKTRSSNLRARGLDRSTTSDAGRFRSSRLVQHDDADYESDEESATQSGSVLWQRILRPALGYFASVAGLVMQNLKPILAYGLLLYLVAAALVFGAGFLTNSITNALSPLCRLPFTSNLAFCPSPQSPELKGNAEFDKLVQAQDAFQDVLAGTTSGSQLPLAMKRGEASIRDLKHVVQYSHLPSKNELVFEFGGFIDTARQASQDLGRFNSRIGRAVDHILSTNRWTISVIDGVEANEASKGAISNWVTKNLNIFAPFQPLSLSRNVLLDQYLRHTSAVEEQILGLINEALALRDILENLDGRLDVIAGIVTRDDVKLGATKDELFATLWTKLGGNRASVAKLEQQLKLLNEVTHYRKLAWGHVTATILKLQEIQHSLEDLRERVALPETIGTAKIPLEVQIEAINLGIERLENQRDVSRKLEAENYARIVSAGESKDRHLIERSKDAKEL</sequence>
<evidence type="ECO:0000313" key="3">
    <source>
        <dbReference type="EMBL" id="CAK3769966.1"/>
    </source>
</evidence>
<reference evidence="3" key="1">
    <citation type="submission" date="2023-11" db="EMBL/GenBank/DDBJ databases">
        <authorList>
            <person name="Alioto T."/>
            <person name="Alioto T."/>
            <person name="Gomez Garrido J."/>
        </authorList>
    </citation>
    <scope>NUCLEOTIDE SEQUENCE</scope>
</reference>